<evidence type="ECO:0000256" key="1">
    <source>
        <dbReference type="SAM" id="MobiDB-lite"/>
    </source>
</evidence>
<dbReference type="RefSeq" id="WP_088822311.1">
    <property type="nucleotide sequence ID" value="NZ_FZLN01000001.1"/>
</dbReference>
<dbReference type="EMBL" id="FZLN01000001">
    <property type="protein sequence ID" value="SNQ28312.1"/>
    <property type="molecule type" value="Genomic_DNA"/>
</dbReference>
<dbReference type="Gene3D" id="3.90.1720.10">
    <property type="entry name" value="endopeptidase domain like (from Nostoc punctiforme)"/>
    <property type="match status" value="1"/>
</dbReference>
<sequence length="200" mass="22472">MIDHTHHQNHAHHASVHTHITAHAQQKSTAHKKPSTKKHTTHTTVQKKTPVATQQKLKAQNKSKHRHSQTYTATAQTSKHKKAINVSKFSSTLALNAHRRSTEKCAKHVRLALESAGAQVVSHPIAAADWGRTLEKIGYKQISPAFNNPQKGDIYIISRTKSHEYGHIAGYTGKDWVSDFRQNGYAVYSGTAHYKYYRLS</sequence>
<feature type="compositionally biased region" description="Basic residues" evidence="1">
    <location>
        <begin position="29"/>
        <end position="41"/>
    </location>
</feature>
<gene>
    <name evidence="2" type="ORF">SAMN05444584_0227</name>
</gene>
<feature type="compositionally biased region" description="Low complexity" evidence="1">
    <location>
        <begin position="42"/>
        <end position="51"/>
    </location>
</feature>
<name>A0A217EDG5_9GAMM</name>
<dbReference type="AlphaFoldDB" id="A0A217EDG5"/>
<feature type="compositionally biased region" description="Basic residues" evidence="1">
    <location>
        <begin position="59"/>
        <end position="68"/>
    </location>
</feature>
<organism evidence="2 3">
    <name type="scientific">Acinetobacter apis</name>
    <dbReference type="NCBI Taxonomy" id="1229165"/>
    <lineage>
        <taxon>Bacteria</taxon>
        <taxon>Pseudomonadati</taxon>
        <taxon>Pseudomonadota</taxon>
        <taxon>Gammaproteobacteria</taxon>
        <taxon>Moraxellales</taxon>
        <taxon>Moraxellaceae</taxon>
        <taxon>Acinetobacter</taxon>
    </lineage>
</organism>
<protein>
    <recommendedName>
        <fullName evidence="4">CHAP domain-containing protein</fullName>
    </recommendedName>
</protein>
<reference evidence="3" key="1">
    <citation type="submission" date="2017-06" db="EMBL/GenBank/DDBJ databases">
        <authorList>
            <person name="Varghese N."/>
            <person name="Submissions S."/>
        </authorList>
    </citation>
    <scope>NUCLEOTIDE SEQUENCE [LARGE SCALE GENOMIC DNA]</scope>
    <source>
        <strain evidence="3">ANC 5114</strain>
    </source>
</reference>
<evidence type="ECO:0000313" key="2">
    <source>
        <dbReference type="EMBL" id="SNQ28312.1"/>
    </source>
</evidence>
<feature type="compositionally biased region" description="Basic residues" evidence="1">
    <location>
        <begin position="7"/>
        <end position="16"/>
    </location>
</feature>
<proteinExistence type="predicted"/>
<dbReference type="Proteomes" id="UP000243463">
    <property type="component" value="Unassembled WGS sequence"/>
</dbReference>
<feature type="region of interest" description="Disordered" evidence="1">
    <location>
        <begin position="1"/>
        <end position="79"/>
    </location>
</feature>
<evidence type="ECO:0000313" key="3">
    <source>
        <dbReference type="Proteomes" id="UP000243463"/>
    </source>
</evidence>
<feature type="compositionally biased region" description="Low complexity" evidence="1">
    <location>
        <begin position="17"/>
        <end position="28"/>
    </location>
</feature>
<dbReference type="OrthoDB" id="5522511at2"/>
<evidence type="ECO:0008006" key="4">
    <source>
        <dbReference type="Google" id="ProtNLM"/>
    </source>
</evidence>
<keyword evidence="3" id="KW-1185">Reference proteome</keyword>
<accession>A0A217EDG5</accession>